<dbReference type="Proteomes" id="UP000614287">
    <property type="component" value="Unassembled WGS sequence"/>
</dbReference>
<feature type="transmembrane region" description="Helical" evidence="1">
    <location>
        <begin position="128"/>
        <end position="145"/>
    </location>
</feature>
<feature type="transmembrane region" description="Helical" evidence="1">
    <location>
        <begin position="98"/>
        <end position="116"/>
    </location>
</feature>
<dbReference type="PANTHER" id="PTHR34368">
    <property type="entry name" value="OS01G0962200 PROTEIN"/>
    <property type="match status" value="1"/>
</dbReference>
<keyword evidence="1" id="KW-0472">Membrane</keyword>
<organism evidence="2 3">
    <name type="scientific">Formosimonas limnophila</name>
    <dbReference type="NCBI Taxonomy" id="1384487"/>
    <lineage>
        <taxon>Bacteria</taxon>
        <taxon>Pseudomonadati</taxon>
        <taxon>Pseudomonadota</taxon>
        <taxon>Betaproteobacteria</taxon>
        <taxon>Burkholderiales</taxon>
        <taxon>Burkholderiaceae</taxon>
        <taxon>Formosimonas</taxon>
    </lineage>
</organism>
<evidence type="ECO:0000256" key="1">
    <source>
        <dbReference type="SAM" id="Phobius"/>
    </source>
</evidence>
<dbReference type="PANTHER" id="PTHR34368:SF1">
    <property type="entry name" value="OS01G0962200 PROTEIN"/>
    <property type="match status" value="1"/>
</dbReference>
<evidence type="ECO:0000313" key="3">
    <source>
        <dbReference type="Proteomes" id="UP000614287"/>
    </source>
</evidence>
<reference evidence="2" key="1">
    <citation type="journal article" date="2014" name="Int. J. Syst. Evol. Microbiol.">
        <title>Complete genome sequence of Corynebacterium casei LMG S-19264T (=DSM 44701T), isolated from a smear-ripened cheese.</title>
        <authorList>
            <consortium name="US DOE Joint Genome Institute (JGI-PGF)"/>
            <person name="Walter F."/>
            <person name="Albersmeier A."/>
            <person name="Kalinowski J."/>
            <person name="Ruckert C."/>
        </authorList>
    </citation>
    <scope>NUCLEOTIDE SEQUENCE</scope>
    <source>
        <strain evidence="2">KCTC 32501</strain>
    </source>
</reference>
<keyword evidence="3" id="KW-1185">Reference proteome</keyword>
<accession>A0A8J3FZ67</accession>
<proteinExistence type="predicted"/>
<dbReference type="AlphaFoldDB" id="A0A8J3FZ67"/>
<keyword evidence="1" id="KW-1133">Transmembrane helix</keyword>
<evidence type="ECO:0000313" key="2">
    <source>
        <dbReference type="EMBL" id="GHA78898.1"/>
    </source>
</evidence>
<feature type="transmembrane region" description="Helical" evidence="1">
    <location>
        <begin position="6"/>
        <end position="28"/>
    </location>
</feature>
<reference evidence="2" key="2">
    <citation type="submission" date="2020-09" db="EMBL/GenBank/DDBJ databases">
        <authorList>
            <person name="Sun Q."/>
            <person name="Kim S."/>
        </authorList>
    </citation>
    <scope>NUCLEOTIDE SEQUENCE</scope>
    <source>
        <strain evidence="2">KCTC 32501</strain>
    </source>
</reference>
<comment type="caution">
    <text evidence="2">The sequence shown here is derived from an EMBL/GenBank/DDBJ whole genome shotgun (WGS) entry which is preliminary data.</text>
</comment>
<name>A0A8J3FZ67_9BURK</name>
<feature type="transmembrane region" description="Helical" evidence="1">
    <location>
        <begin position="188"/>
        <end position="206"/>
    </location>
</feature>
<feature type="transmembrane region" description="Helical" evidence="1">
    <location>
        <begin position="72"/>
        <end position="91"/>
    </location>
</feature>
<protein>
    <submittedName>
        <fullName evidence="2">Membrane protein</fullName>
    </submittedName>
</protein>
<feature type="transmembrane region" description="Helical" evidence="1">
    <location>
        <begin position="40"/>
        <end position="60"/>
    </location>
</feature>
<sequence length="217" mass="24940">MMIPNFWNVVSNLGFLIVGICGLYQLWFTHSLRLVTAVKTSYIVFFAGVSLVAFGSAYYHRFPSNVTLVWDRLPMTLAFMALMSFSLAEFLSITWGRVVLWPLLLMGVISVVYWYWGELRGSGDLRFYALVQFLPMILLLVLFTFGHRVFKDNSGYWWLLLAYLLAKVAEHFDIQIDQWTSGLMAGHALKHIFSASGLWLLLRCFTKRTEAMSKTHG</sequence>
<dbReference type="EMBL" id="BMZG01000013">
    <property type="protein sequence ID" value="GHA78898.1"/>
    <property type="molecule type" value="Genomic_DNA"/>
</dbReference>
<keyword evidence="1" id="KW-0812">Transmembrane</keyword>
<gene>
    <name evidence="2" type="ORF">GCM10009007_19990</name>
</gene>